<gene>
    <name evidence="10" type="primary">VPS13</name>
    <name evidence="10" type="ORF">SCUCBS95973_006555</name>
</gene>
<feature type="region of interest" description="Disordered" evidence="5">
    <location>
        <begin position="1450"/>
        <end position="1483"/>
    </location>
</feature>
<feature type="region of interest" description="Disordered" evidence="5">
    <location>
        <begin position="1113"/>
        <end position="1146"/>
    </location>
</feature>
<feature type="compositionally biased region" description="Basic and acidic residues" evidence="5">
    <location>
        <begin position="1865"/>
        <end position="1880"/>
    </location>
</feature>
<proteinExistence type="inferred from homology"/>
<evidence type="ECO:0000313" key="11">
    <source>
        <dbReference type="Proteomes" id="UP001642405"/>
    </source>
</evidence>
<feature type="region of interest" description="Disordered" evidence="5">
    <location>
        <begin position="883"/>
        <end position="944"/>
    </location>
</feature>
<evidence type="ECO:0000259" key="6">
    <source>
        <dbReference type="Pfam" id="PF12624"/>
    </source>
</evidence>
<protein>
    <submittedName>
        <fullName evidence="10">Vacuolar protein sorting-associated protein 13</fullName>
    </submittedName>
</protein>
<keyword evidence="2" id="KW-0813">Transport</keyword>
<organism evidence="10 11">
    <name type="scientific">Sporothrix curviconia</name>
    <dbReference type="NCBI Taxonomy" id="1260050"/>
    <lineage>
        <taxon>Eukaryota</taxon>
        <taxon>Fungi</taxon>
        <taxon>Dikarya</taxon>
        <taxon>Ascomycota</taxon>
        <taxon>Pezizomycotina</taxon>
        <taxon>Sordariomycetes</taxon>
        <taxon>Sordariomycetidae</taxon>
        <taxon>Ophiostomatales</taxon>
        <taxon>Ophiostomataceae</taxon>
        <taxon>Sporothrix</taxon>
    </lineage>
</organism>
<dbReference type="Pfam" id="PF25033">
    <property type="entry name" value="VPS13_M"/>
    <property type="match status" value="1"/>
</dbReference>
<feature type="domain" description="Vacuolar protein sorting-associated protein 13 VPS13 adaptor binding" evidence="8">
    <location>
        <begin position="2116"/>
        <end position="2713"/>
    </location>
</feature>
<feature type="coiled-coil region" evidence="4">
    <location>
        <begin position="92"/>
        <end position="134"/>
    </location>
</feature>
<feature type="domain" description="Chorein N-terminal" evidence="6">
    <location>
        <begin position="1"/>
        <end position="950"/>
    </location>
</feature>
<dbReference type="PANTHER" id="PTHR16166:SF93">
    <property type="entry name" value="INTERMEMBRANE LIPID TRANSFER PROTEIN VPS13"/>
    <property type="match status" value="1"/>
</dbReference>
<evidence type="ECO:0000256" key="4">
    <source>
        <dbReference type="SAM" id="Coils"/>
    </source>
</evidence>
<feature type="compositionally biased region" description="Gly residues" evidence="5">
    <location>
        <begin position="2797"/>
        <end position="2807"/>
    </location>
</feature>
<keyword evidence="3" id="KW-0445">Lipid transport</keyword>
<feature type="region of interest" description="Disordered" evidence="5">
    <location>
        <begin position="1671"/>
        <end position="1731"/>
    </location>
</feature>
<feature type="compositionally biased region" description="Polar residues" evidence="5">
    <location>
        <begin position="2777"/>
        <end position="2794"/>
    </location>
</feature>
<feature type="compositionally biased region" description="Gly residues" evidence="5">
    <location>
        <begin position="2671"/>
        <end position="2683"/>
    </location>
</feature>
<dbReference type="Pfam" id="PF12624">
    <property type="entry name" value="VPS13_N"/>
    <property type="match status" value="1"/>
</dbReference>
<feature type="compositionally biased region" description="Polar residues" evidence="5">
    <location>
        <begin position="1671"/>
        <end position="1686"/>
    </location>
</feature>
<feature type="compositionally biased region" description="Acidic residues" evidence="5">
    <location>
        <begin position="1713"/>
        <end position="1730"/>
    </location>
</feature>
<feature type="domain" description="Intermembrane lipid transfer protein VPS13-like C-terminal" evidence="9">
    <location>
        <begin position="3259"/>
        <end position="3363"/>
    </location>
</feature>
<feature type="compositionally biased region" description="Low complexity" evidence="5">
    <location>
        <begin position="891"/>
        <end position="901"/>
    </location>
</feature>
<sequence>MLEGLVAGLLNRFLGMYVENFDPTQLKVGIWSGDVKLRDLELRREALDQLKLPINVVEGHLGQLTLTIPWSNLSGAPVKIFIEDVFLLASPKEEAEYNEEEEERRKQRLKMEKLDSAELLKERSQEGLSQEEQKKSQSFTQSLVTKIVDNLQIAVKNIHIRYEDSISAPGHPFALGVTLEEFSAVSTDEGWRPAFIQAVHKSTNKLVTLGALAVYWNTDTKLLGSGREVPVEGAEDTPHDEILRRFREMIAKADGHDGSPTGKIEEEDNDDDDDDDEKKKKTSRPPSNHQFILRPVSGQAKVEMDKTGDIKVPKFKANLIFDEIGVVLDDQQYRDALMMVDLFHYFIRHQEYKRYQPKGVRPKEAPRAWLKFAGDAVLSKIHERNRRWTWDYFRERRDDRRRYIELFKKKKQSVALSPDEADDIAKLEWKLGYEDLRFWRSLARSQLKKENAAALKPKAEAQKPQQQGWVAWVWGSKPAEEPVADESENTQITEQQRQELYDAIDWDEKAALAAEVDVPREAIKLQIETSLSTGSFTLKQNPHGIGGSGGSNITDLLSLHFDGFRAKAVQRPDSIMLDLGLGGLRVNDGTTPDSLFTEVVRVKDAPGAGATGSKKKRLSISDLENTSTSTTDETSFFWFQVEQNPLDGEGDIAVRAKLKPLEIVWNPNLVIGVWQFFKPPERHMESITALMESAGATVEGLREQTRSGLEFALEEHKTINAKLDLQAPLIIVPQSVTTRKSTCLILDAGHINVSSELVDKDTMKDVQSKQNKAYTPADFERLESLMYDRFIVKLTSTQVLIGPSIEETKAQLVDKSEELRMHIVEKINVDFVVAISILPKAPNLTRMKMSGRMPVLHAAVSDSKYKTLMRIIDVAIPRFGDDAMEAPPPAASESRPSTATAGKTTGGRPRLSKTAIILDDDNDEDDDDENFQDADSGSATEQRRMQQKTFQFTFAVDELRGSLYRSDADGVKPDTLLVELVAQSFDLDFYLRPYDMVAEVSLGSVTVDDFVSNPSAEFKSIVSSGDVEDREQQRALVHVKFVRVKKESPEFMPIYEGIETNVNVAISTINLIVTRQTLLTLLDFVLVTFTNGGAQQDNGQTIGMSNLDGAAPDSDRLLTAGDAENSSPDDDTPLSPTAENGGGGGGGGAIRVKVDLKSIRLILNNDGIRLATLAFNHADVGVFLLDGTMRISSRLGNLSLRDDVNLGVPEDSALRQLITIQGDDLADFRYETFDAKNPKTYPGYDSSIFLRAGSIKVNFMEEPFRKIIAFLVKFGKMQAIYNAARQAAANQATQLQQSSSRIKFDVVVNTPIVVFPRVVVPGRPKRDLITAYLGEIYAQNKFSPLDDSKNAEIAMKLSAGIRNVRLTSLLHYMGERSEELELIDHVDLAFEVTHAEHKPSLKRPDTEIVGHMTDLNLRITQYQMQFLQEVSRSVPAAFASEETDQHVVDEGAMRDVDDSTAQRARSGTLTAATPSSGENDGQIIDLGPELGSHADTWTKLDLVFKIKTIGLELINAPEDRPVGNLKSASLSRFSLDDSKLKLRMQANDSLEAEFVIDSFTIHDSRPGETNKYRRIMSSRNKNVQQFMASITMTGGGGSGGSGGRRDRSIIAIVAVDSPRIIFALDYIFAIQQFITVGMRVEEAPSAVEEQLASPTETPDESDVDSMQVTFTGQTSHNSSGHPSTETGLGSRPSRPPRPSGLRLESGDGTGIDIDVDGDGEGAADTAELEPEPTTSVAFRVNIVDAQVILIANPLSTSSEAIVLGTKQVLLSQQHALTFQVSEVGMFLCRMDRFEDSRLRIIDDFSVQLSMDSSQSERTDINIEIEPLVLRLSLRDILLVLQIISKASELSENDTTKKPNKPKKPSPAEEKARKLRQEGMKQRTASGKGQSTTAAAAVAGAASSTRAAISGISRRSRALSGGYGHGRRSSFAQYDGGAGEDANETKHEALHATIDGIRVVLIGDLHELPILDLSIKKATLSAEDWSTSLRADTLIELYTNVYNFAKSAWEPLVEPWEVSIGVGREKDTGVFSFDVASKKTFDITVTSSSIALASKSAAFLMQTPQDVLGKARGTEAPYRIRNYTGFGIVVSSRSTLTNEEITARLEDGDEAPWSFEQWEKMRENLIAESQSQNVQVLLESSGFDPVKGIRLSREGQSIFGLRPKSNQVLHRLLVDVKLGDDNVKYVTFRSPLVVENETQLPVEIGVYDAREGHLLKIEKIAPGEARPAPVGAVYLKSLVVRPDSGFGFDWSTDTLWWRDLLKRPTRTMVCKGEHGDSFFFQVNANFDRGNPLVQNYPYMRIKLSAPIILENLLPYDFKYRIYDKNTKRDWTNFLRKGGVSPVHVTELSHLLLLSVDMQDTVFKPSDFAIINSGTSEDFHKEKTLVCKDDEGLNLHLGLHYYRIPDAGGAFKVTVYSPYVILNKTGLAVDVRSKTFMQQARSAAGQMQIEPPHGPHEHGRALPFMFSYTNNEDNRNRALLRVGDSEWSKPQSFEAIGSSAEVVLQSAAARARGTGGTEIHIGINVEPGEGKYKMTKVVTLAPRFVLKNNLDEAINIREPSSSNVLPVKAGALLPLHFLQRSPVKQLCLCYPDLNSQWSSPFNISDLGTAYIKLAKPGQRQKLVRTEILMEGATIFLHMGLETRNWPFSMRNESDTEFTFYQANPSNMDEDGGGGDGGGGGGIGGGGEDLSGWRPIRYRLPPRSIMPYAWDFPAAKSREIVINAFGKERHVKLAEIGNQLPMNFVGISGQAKTIDINVMADGPTQTMLLSNYRPSQSLYRQRSHKSSSSLARTSTNASSSGGGGGGGSGGDGERSRASFEAKEQDTGVTFRAQLRLAGIGVSLINAHLKELAYITLRDVQLRYTDSVQYQTVSMAIKWIQIDNQLYGGIFPMILYPSVVPKRAQEIEAHPSVHVMVTRVKDDSYGVEYIKYATVLLQEMTLDLDEDFVFAVLDFSKVPGASWADEDTEGQLCDESLGIPEPRAQQSGRDIYFEMLNIQPMQLDISFVRTERVNAEDKTSSRNPLMFFFNIITMAIGNVNDAPIRLNALMLENVRVSIPVLTQNISNHYSQEALYQIHKILGSADFLGNPVGLFNNISSGITDIFYEPYQGLIMSDRPEDLGIGLARGAASFMKKSVYGVSDSVSKFTGAMSKGLAAATLDKQFQDRRRITRARNRPKHALYGVTAGANSLFTSVASGVGGLARKPLEGAEQEGALGFFKGIGKGVIGVATKPVIGVLDLASNVSEGIRNTTTVFDGSELDRVRLTRFVPADGIVRPYSQREALGQFWLKQVDDGRYFDEVYIGHVELPLEDMVAMVTYARILLIRSRRLTSEWDAPLRDIQGIAKERTGISITLRGNMNGPFIPVGEESGRAFLYRMVAVAVEEFNRRSRGE</sequence>
<feature type="compositionally biased region" description="Acidic residues" evidence="5">
    <location>
        <begin position="265"/>
        <end position="276"/>
    </location>
</feature>
<evidence type="ECO:0000256" key="5">
    <source>
        <dbReference type="SAM" id="MobiDB-lite"/>
    </source>
</evidence>
<comment type="similarity">
    <text evidence="1">Belongs to the VPS13 family.</text>
</comment>
<evidence type="ECO:0000259" key="7">
    <source>
        <dbReference type="Pfam" id="PF25033"/>
    </source>
</evidence>
<dbReference type="Pfam" id="PF25037">
    <property type="entry name" value="VPS13_C"/>
    <property type="match status" value="1"/>
</dbReference>
<reference evidence="10 11" key="1">
    <citation type="submission" date="2024-01" db="EMBL/GenBank/DDBJ databases">
        <authorList>
            <person name="Allen C."/>
            <person name="Tagirdzhanova G."/>
        </authorList>
    </citation>
    <scope>NUCLEOTIDE SEQUENCE [LARGE SCALE GENOMIC DNA]</scope>
</reference>
<feature type="region of interest" description="Disordered" evidence="5">
    <location>
        <begin position="2777"/>
        <end position="2820"/>
    </location>
</feature>
<feature type="domain" description="VPS13-like middle region" evidence="7">
    <location>
        <begin position="1170"/>
        <end position="2048"/>
    </location>
</feature>
<feature type="region of interest" description="Disordered" evidence="5">
    <location>
        <begin position="2664"/>
        <end position="2683"/>
    </location>
</feature>
<dbReference type="InterPro" id="IPR026854">
    <property type="entry name" value="VPS13_N"/>
</dbReference>
<dbReference type="Proteomes" id="UP001642405">
    <property type="component" value="Unassembled WGS sequence"/>
</dbReference>
<dbReference type="InterPro" id="IPR056747">
    <property type="entry name" value="VPS13-like_M"/>
</dbReference>
<feature type="region of interest" description="Disordered" evidence="5">
    <location>
        <begin position="253"/>
        <end position="292"/>
    </location>
</feature>
<evidence type="ECO:0000256" key="2">
    <source>
        <dbReference type="ARBA" id="ARBA00022448"/>
    </source>
</evidence>
<feature type="compositionally biased region" description="Basic and acidic residues" evidence="5">
    <location>
        <begin position="2808"/>
        <end position="2820"/>
    </location>
</feature>
<dbReference type="InterPro" id="IPR026847">
    <property type="entry name" value="VPS13"/>
</dbReference>
<feature type="compositionally biased region" description="Acidic residues" evidence="5">
    <location>
        <begin position="918"/>
        <end position="932"/>
    </location>
</feature>
<evidence type="ECO:0000313" key="10">
    <source>
        <dbReference type="EMBL" id="CAK7227470.1"/>
    </source>
</evidence>
<name>A0ABP0C617_9PEZI</name>
<dbReference type="InterPro" id="IPR009543">
    <property type="entry name" value="VPS13_VAB"/>
</dbReference>
<comment type="caution">
    <text evidence="10">The sequence shown here is derived from an EMBL/GenBank/DDBJ whole genome shotgun (WGS) entry which is preliminary data.</text>
</comment>
<dbReference type="Pfam" id="PF25036">
    <property type="entry name" value="VPS13_VAB"/>
    <property type="match status" value="1"/>
</dbReference>
<keyword evidence="11" id="KW-1185">Reference proteome</keyword>
<evidence type="ECO:0000259" key="9">
    <source>
        <dbReference type="Pfam" id="PF25037"/>
    </source>
</evidence>
<dbReference type="InterPro" id="IPR056748">
    <property type="entry name" value="VPS13-like_C"/>
</dbReference>
<accession>A0ABP0C617</accession>
<feature type="region of interest" description="Disordered" evidence="5">
    <location>
        <begin position="1850"/>
        <end position="1892"/>
    </location>
</feature>
<evidence type="ECO:0000256" key="1">
    <source>
        <dbReference type="ARBA" id="ARBA00006545"/>
    </source>
</evidence>
<evidence type="ECO:0000256" key="3">
    <source>
        <dbReference type="ARBA" id="ARBA00023055"/>
    </source>
</evidence>
<feature type="compositionally biased region" description="Polar residues" evidence="5">
    <location>
        <begin position="1459"/>
        <end position="1479"/>
    </location>
</feature>
<dbReference type="EMBL" id="CAWUHB010000039">
    <property type="protein sequence ID" value="CAK7227470.1"/>
    <property type="molecule type" value="Genomic_DNA"/>
</dbReference>
<dbReference type="PANTHER" id="PTHR16166">
    <property type="entry name" value="VACUOLAR PROTEIN SORTING-ASSOCIATED PROTEIN VPS13"/>
    <property type="match status" value="1"/>
</dbReference>
<keyword evidence="4" id="KW-0175">Coiled coil</keyword>
<evidence type="ECO:0000259" key="8">
    <source>
        <dbReference type="Pfam" id="PF25036"/>
    </source>
</evidence>